<keyword evidence="4" id="KW-1185">Reference proteome</keyword>
<proteinExistence type="predicted"/>
<dbReference type="InterPro" id="IPR004263">
    <property type="entry name" value="Exostosin"/>
</dbReference>
<protein>
    <submittedName>
        <fullName evidence="3">Exostosin GT47 domain-containing protein</fullName>
    </submittedName>
</protein>
<dbReference type="EMBL" id="CAMXCT030000611">
    <property type="protein sequence ID" value="CAL4768423.1"/>
    <property type="molecule type" value="Genomic_DNA"/>
</dbReference>
<accession>A0A9P1FMA3</accession>
<dbReference type="EMBL" id="CAMXCT010000611">
    <property type="protein sequence ID" value="CAI3981111.1"/>
    <property type="molecule type" value="Genomic_DNA"/>
</dbReference>
<evidence type="ECO:0000313" key="2">
    <source>
        <dbReference type="EMBL" id="CAL1134486.1"/>
    </source>
</evidence>
<evidence type="ECO:0000313" key="1">
    <source>
        <dbReference type="EMBL" id="CAI3981111.1"/>
    </source>
</evidence>
<dbReference type="EMBL" id="CAMXCT020000611">
    <property type="protein sequence ID" value="CAL1134486.1"/>
    <property type="molecule type" value="Genomic_DNA"/>
</dbReference>
<reference evidence="2" key="2">
    <citation type="submission" date="2024-04" db="EMBL/GenBank/DDBJ databases">
        <authorList>
            <person name="Chen Y."/>
            <person name="Shah S."/>
            <person name="Dougan E. K."/>
            <person name="Thang M."/>
            <person name="Chan C."/>
        </authorList>
    </citation>
    <scope>NUCLEOTIDE SEQUENCE [LARGE SCALE GENOMIC DNA]</scope>
</reference>
<evidence type="ECO:0000313" key="4">
    <source>
        <dbReference type="Proteomes" id="UP001152797"/>
    </source>
</evidence>
<comment type="caution">
    <text evidence="1">The sequence shown here is derived from an EMBL/GenBank/DDBJ whole genome shotgun (WGS) entry which is preliminary data.</text>
</comment>
<evidence type="ECO:0000313" key="3">
    <source>
        <dbReference type="EMBL" id="CAL4768423.1"/>
    </source>
</evidence>
<reference evidence="1" key="1">
    <citation type="submission" date="2022-10" db="EMBL/GenBank/DDBJ databases">
        <authorList>
            <person name="Chen Y."/>
            <person name="Dougan E. K."/>
            <person name="Chan C."/>
            <person name="Rhodes N."/>
            <person name="Thang M."/>
        </authorList>
    </citation>
    <scope>NUCLEOTIDE SEQUENCE</scope>
</reference>
<dbReference type="AlphaFoldDB" id="A0A9P1FMA3"/>
<dbReference type="Proteomes" id="UP001152797">
    <property type="component" value="Unassembled WGS sequence"/>
</dbReference>
<dbReference type="PANTHER" id="PTHR11062">
    <property type="entry name" value="EXOSTOSIN HEPARAN SULFATE GLYCOSYLTRANSFERASE -RELATED"/>
    <property type="match status" value="1"/>
</dbReference>
<dbReference type="OrthoDB" id="10456626at2759"/>
<name>A0A9P1FMA3_9DINO</name>
<sequence length="493" mass="56578">MFCQAQPEGDDGKPLPLDQEANALYLRKMVAQLRPLHQQIIEGRSFTVTTKADEADMFYIPAFFSVLFWIGDLEALRCAAMTVQQLATSPFFAKRQGYDHLLLYGVEFQHYRDQPGFALTDYHPLAANWIVLTVACPWPCGSTKDSHGLRSRFVLLPHASRLRCHRGVAPRLTHPRRFRIGYVGAIGPKFDERQAFFNVTCDSQRWLRTEDGWHESAPWTAKHWALDGNSTILDAFLLSRRGYETCQASSEGDKPWNFWWVEEVWRWRLVPEAEAPDWGSYFRKAFSIPFYGFSDGSLGEKLERLYGGAQNGFQDIPEFQAERREQPVFNSLLFETIYSYSEVCLVLRGDTADGTKRLWDAMTRGCLPAFASTSDYWPMLPFPDKVPWADFSFFFYGVNSTLAAARVLGALQHVPQRLLRRKRQHLLQWLPSLVTTVDCTNRSGSARTALELAMEEAFQRSSEYQLLNGQRKSCTVRRELNCQWGKWTGPSSV</sequence>
<gene>
    <name evidence="1" type="ORF">C1SCF055_LOCUS8932</name>
</gene>
<organism evidence="1">
    <name type="scientific">Cladocopium goreaui</name>
    <dbReference type="NCBI Taxonomy" id="2562237"/>
    <lineage>
        <taxon>Eukaryota</taxon>
        <taxon>Sar</taxon>
        <taxon>Alveolata</taxon>
        <taxon>Dinophyceae</taxon>
        <taxon>Suessiales</taxon>
        <taxon>Symbiodiniaceae</taxon>
        <taxon>Cladocopium</taxon>
    </lineage>
</organism>
<dbReference type="GO" id="GO:0016757">
    <property type="term" value="F:glycosyltransferase activity"/>
    <property type="evidence" value="ECO:0007669"/>
    <property type="project" value="InterPro"/>
</dbReference>